<name>A0ABQ9E7R1_TEGGR</name>
<feature type="region of interest" description="Disordered" evidence="1">
    <location>
        <begin position="82"/>
        <end position="126"/>
    </location>
</feature>
<evidence type="ECO:0000256" key="1">
    <source>
        <dbReference type="SAM" id="MobiDB-lite"/>
    </source>
</evidence>
<protein>
    <submittedName>
        <fullName evidence="2">Uncharacterized protein</fullName>
    </submittedName>
</protein>
<dbReference type="Proteomes" id="UP001217089">
    <property type="component" value="Unassembled WGS sequence"/>
</dbReference>
<feature type="compositionally biased region" description="Polar residues" evidence="1">
    <location>
        <begin position="52"/>
        <end position="62"/>
    </location>
</feature>
<reference evidence="2 3" key="1">
    <citation type="submission" date="2022-12" db="EMBL/GenBank/DDBJ databases">
        <title>Chromosome-level genome of Tegillarca granosa.</title>
        <authorList>
            <person name="Kim J."/>
        </authorList>
    </citation>
    <scope>NUCLEOTIDE SEQUENCE [LARGE SCALE GENOMIC DNA]</scope>
    <source>
        <strain evidence="2">Teg-2019</strain>
        <tissue evidence="2">Adductor muscle</tissue>
    </source>
</reference>
<organism evidence="2 3">
    <name type="scientific">Tegillarca granosa</name>
    <name type="common">Malaysian cockle</name>
    <name type="synonym">Anadara granosa</name>
    <dbReference type="NCBI Taxonomy" id="220873"/>
    <lineage>
        <taxon>Eukaryota</taxon>
        <taxon>Metazoa</taxon>
        <taxon>Spiralia</taxon>
        <taxon>Lophotrochozoa</taxon>
        <taxon>Mollusca</taxon>
        <taxon>Bivalvia</taxon>
        <taxon>Autobranchia</taxon>
        <taxon>Pteriomorphia</taxon>
        <taxon>Arcoida</taxon>
        <taxon>Arcoidea</taxon>
        <taxon>Arcidae</taxon>
        <taxon>Tegillarca</taxon>
    </lineage>
</organism>
<keyword evidence="3" id="KW-1185">Reference proteome</keyword>
<feature type="compositionally biased region" description="Low complexity" evidence="1">
    <location>
        <begin position="270"/>
        <end position="282"/>
    </location>
</feature>
<feature type="compositionally biased region" description="Low complexity" evidence="1">
    <location>
        <begin position="239"/>
        <end position="260"/>
    </location>
</feature>
<sequence length="623" mass="71557">MFRLKDGILAFLWIINFTYVYPAPRLKESRKDPLPLQQHSNNNHHQTDDLPNHNSNSNPAQNERSRDYTGIGTRDYQYRYETGNGGGVGTGGYRVTLVDGLDPNAPINETQHPPQQNSQTHNGFGDDIDLQFRTFLQTEEDDDRYHHGDNDNQNQERTSFSQRHGDETTRTESQYHTQQTTLNPASDDSRRYSTNSPQDGNYRNYPSNSRGQGDYQNTGGDGSYLGSGINYDNRRTHQTGHTNTGTRTGYYNTQNGGTNQRSGTSYYNPQTGGTNNQGSGTSFYNTQTGERRSNVGSGFQDSRTQYSGNRNFNSFGQYPIYNQEGYNQGRYVSGGRPIPNIGVMSNDQKKLLKVRLSDNGAIYNRIYVDTCPNYNYRVYINSMECSQAVDSLGSFICYNYERVSRECCEKCLPLKRRHNQGCEYGDRSYQCRNIEPFDCYVERTRHICCDQCRRYAMQRDRVVAGCEYGDLTPRCQTVRDRKHLCYLPENQRLCCVTCPSLEDQQYPDLCEPFTREGALRINCYLPVVRQVCCSTCRRLSSRIDNLPGNLKINFCRRDRKQTLIKTFKKISCEYGDKPVRFNTVRGLLDCGNYVRTFGLEVCDIADVNRHCCHTCHRYRTARG</sequence>
<feature type="region of interest" description="Disordered" evidence="1">
    <location>
        <begin position="142"/>
        <end position="308"/>
    </location>
</feature>
<dbReference type="EMBL" id="JARBDR010000921">
    <property type="protein sequence ID" value="KAJ8299592.1"/>
    <property type="molecule type" value="Genomic_DNA"/>
</dbReference>
<accession>A0ABQ9E7R1</accession>
<feature type="compositionally biased region" description="Polar residues" evidence="1">
    <location>
        <begin position="151"/>
        <end position="162"/>
    </location>
</feature>
<feature type="compositionally biased region" description="Polar residues" evidence="1">
    <location>
        <begin position="107"/>
        <end position="122"/>
    </location>
</feature>
<feature type="region of interest" description="Disordered" evidence="1">
    <location>
        <begin position="30"/>
        <end position="70"/>
    </location>
</feature>
<gene>
    <name evidence="2" type="ORF">KUTeg_023652</name>
</gene>
<feature type="compositionally biased region" description="Polar residues" evidence="1">
    <location>
        <begin position="283"/>
        <end position="308"/>
    </location>
</feature>
<proteinExistence type="predicted"/>
<evidence type="ECO:0000313" key="2">
    <source>
        <dbReference type="EMBL" id="KAJ8299592.1"/>
    </source>
</evidence>
<comment type="caution">
    <text evidence="2">The sequence shown here is derived from an EMBL/GenBank/DDBJ whole genome shotgun (WGS) entry which is preliminary data.</text>
</comment>
<feature type="compositionally biased region" description="Gly residues" evidence="1">
    <location>
        <begin position="83"/>
        <end position="92"/>
    </location>
</feature>
<feature type="compositionally biased region" description="Polar residues" evidence="1">
    <location>
        <begin position="171"/>
        <end position="218"/>
    </location>
</feature>
<evidence type="ECO:0000313" key="3">
    <source>
        <dbReference type="Proteomes" id="UP001217089"/>
    </source>
</evidence>